<keyword evidence="3" id="KW-0813">Transport</keyword>
<feature type="signal peptide" evidence="11">
    <location>
        <begin position="1"/>
        <end position="27"/>
    </location>
</feature>
<dbReference type="InterPro" id="IPR003192">
    <property type="entry name" value="Porin_LamB"/>
</dbReference>
<evidence type="ECO:0000256" key="8">
    <source>
        <dbReference type="ARBA" id="ARBA00023136"/>
    </source>
</evidence>
<organism evidence="12 13">
    <name type="scientific">Halomonas urmiana</name>
    <dbReference type="NCBI Taxonomy" id="490901"/>
    <lineage>
        <taxon>Bacteria</taxon>
        <taxon>Pseudomonadati</taxon>
        <taxon>Pseudomonadota</taxon>
        <taxon>Gammaproteobacteria</taxon>
        <taxon>Oceanospirillales</taxon>
        <taxon>Halomonadaceae</taxon>
        <taxon>Halomonas</taxon>
    </lineage>
</organism>
<dbReference type="GO" id="GO:0006811">
    <property type="term" value="P:monoatomic ion transport"/>
    <property type="evidence" value="ECO:0007669"/>
    <property type="project" value="UniProtKB-KW"/>
</dbReference>
<dbReference type="Proteomes" id="UP000306973">
    <property type="component" value="Unassembled WGS sequence"/>
</dbReference>
<dbReference type="SUPFAM" id="SSF56935">
    <property type="entry name" value="Porins"/>
    <property type="match status" value="1"/>
</dbReference>
<sequence>MHTVTLKKPLAIAIAAAGFTLAGTANAQSSDLEQRLAELEARIAAAEQRADAAEQRAELAEQQAEEGLSQEEVEERLAKVERQASGEEGFSFNVYARSGLLIDEDGKSAEGGPYLTPAGSQGGAVGRLGNEPDTYAEAIFNYRMRFDNGAKARYTTMIADGTTTSNDWTADESNLNVRQVYAEFSDLPSFTGAFENTAIWAGKRFDRDNFDIHWLDSDIVFLAGTGAGIYDMQLADSWKSNLSLYGRSFANYPVDREDPGLTGDTDNLILTSNNYFGNWQWMLSGMSAADNDDRFNDLRTESRSVRTLVEDEDTGEMVEVEVPLSDEVVSEGEKAADTGFHTMVAYHGDSFFGLGEGNFKAAVLHGQGLGAEVKGLGSDGNLTDDATSTRVGLYGTTYVAPKWRVAPALLAETSEDRYVDGDQYDWATLNVRLANELTQNFEMQYEASYQWMDLDPQGFDGRTAVEGDYTKFTIAPTFKPQVGGFWQRPEIRLFASWSDWDEELNDYSADDAFGSDEFTGSQWTFGVQTEVWF</sequence>
<evidence type="ECO:0000256" key="10">
    <source>
        <dbReference type="SAM" id="Coils"/>
    </source>
</evidence>
<evidence type="ECO:0000256" key="5">
    <source>
        <dbReference type="ARBA" id="ARBA00022692"/>
    </source>
</evidence>
<evidence type="ECO:0000256" key="9">
    <source>
        <dbReference type="ARBA" id="ARBA00023237"/>
    </source>
</evidence>
<proteinExistence type="inferred from homology"/>
<dbReference type="EMBL" id="VBUI01000009">
    <property type="protein sequence ID" value="TLF51732.1"/>
    <property type="molecule type" value="Genomic_DNA"/>
</dbReference>
<keyword evidence="4" id="KW-1134">Transmembrane beta strand</keyword>
<dbReference type="GO" id="GO:0009279">
    <property type="term" value="C:cell outer membrane"/>
    <property type="evidence" value="ECO:0007669"/>
    <property type="project" value="UniProtKB-SubCell"/>
</dbReference>
<feature type="coiled-coil region" evidence="10">
    <location>
        <begin position="22"/>
        <end position="70"/>
    </location>
</feature>
<keyword evidence="10" id="KW-0175">Coiled coil</keyword>
<comment type="caution">
    <text evidence="12">The sequence shown here is derived from an EMBL/GenBank/DDBJ whole genome shotgun (WGS) entry which is preliminary data.</text>
</comment>
<evidence type="ECO:0000313" key="13">
    <source>
        <dbReference type="Proteomes" id="UP000306973"/>
    </source>
</evidence>
<dbReference type="InterPro" id="IPR036998">
    <property type="entry name" value="Porin_LamB_sf"/>
</dbReference>
<dbReference type="CDD" id="cd01346">
    <property type="entry name" value="Maltoporin-like"/>
    <property type="match status" value="1"/>
</dbReference>
<evidence type="ECO:0000256" key="11">
    <source>
        <dbReference type="SAM" id="SignalP"/>
    </source>
</evidence>
<dbReference type="PANTHER" id="PTHR38762:SF1">
    <property type="entry name" value="CRYPTIC OUTER MEMBRANE PORIN BGLH-RELATED"/>
    <property type="match status" value="1"/>
</dbReference>
<dbReference type="AlphaFoldDB" id="A0A5R8MIN9"/>
<protein>
    <submittedName>
        <fullName evidence="12">Carbohydrate porin</fullName>
    </submittedName>
</protein>
<dbReference type="InterPro" id="IPR050286">
    <property type="entry name" value="G_neg_Bact_CarbUptk_Porin"/>
</dbReference>
<dbReference type="GO" id="GO:0015144">
    <property type="term" value="F:carbohydrate transmembrane transporter activity"/>
    <property type="evidence" value="ECO:0007669"/>
    <property type="project" value="TreeGrafter"/>
</dbReference>
<keyword evidence="6" id="KW-0406">Ion transport</keyword>
<evidence type="ECO:0000256" key="3">
    <source>
        <dbReference type="ARBA" id="ARBA00022448"/>
    </source>
</evidence>
<accession>A0A5R8MIN9</accession>
<dbReference type="GO" id="GO:0015774">
    <property type="term" value="P:polysaccharide transport"/>
    <property type="evidence" value="ECO:0007669"/>
    <property type="project" value="TreeGrafter"/>
</dbReference>
<dbReference type="OrthoDB" id="106611at2"/>
<evidence type="ECO:0000256" key="6">
    <source>
        <dbReference type="ARBA" id="ARBA00023065"/>
    </source>
</evidence>
<evidence type="ECO:0000256" key="7">
    <source>
        <dbReference type="ARBA" id="ARBA00023114"/>
    </source>
</evidence>
<comment type="subcellular location">
    <subcellularLocation>
        <location evidence="1">Cell outer membrane</location>
        <topology evidence="1">Multi-pass membrane protein</topology>
    </subcellularLocation>
</comment>
<dbReference type="GO" id="GO:0015288">
    <property type="term" value="F:porin activity"/>
    <property type="evidence" value="ECO:0007669"/>
    <property type="project" value="UniProtKB-KW"/>
</dbReference>
<dbReference type="GO" id="GO:0046930">
    <property type="term" value="C:pore complex"/>
    <property type="evidence" value="ECO:0007669"/>
    <property type="project" value="UniProtKB-KW"/>
</dbReference>
<dbReference type="Gene3D" id="2.40.170.10">
    <property type="entry name" value="Porin, LamB type"/>
    <property type="match status" value="1"/>
</dbReference>
<comment type="similarity">
    <text evidence="2">Belongs to the porin LamB (TC 1.B.3) family.</text>
</comment>
<keyword evidence="11" id="KW-0732">Signal</keyword>
<dbReference type="PANTHER" id="PTHR38762">
    <property type="entry name" value="CRYPTIC OUTER MEMBRANE PORIN BGLH-RELATED"/>
    <property type="match status" value="1"/>
</dbReference>
<evidence type="ECO:0000256" key="1">
    <source>
        <dbReference type="ARBA" id="ARBA00004571"/>
    </source>
</evidence>
<evidence type="ECO:0000313" key="12">
    <source>
        <dbReference type="EMBL" id="TLF51732.1"/>
    </source>
</evidence>
<keyword evidence="5" id="KW-0812">Transmembrane</keyword>
<evidence type="ECO:0000256" key="4">
    <source>
        <dbReference type="ARBA" id="ARBA00022452"/>
    </source>
</evidence>
<keyword evidence="7" id="KW-0626">Porin</keyword>
<keyword evidence="9" id="KW-0998">Cell outer membrane</keyword>
<keyword evidence="13" id="KW-1185">Reference proteome</keyword>
<reference evidence="12 13" key="1">
    <citation type="journal article" date="2007" name="Int. J. Syst. Evol. Microbiol.">
        <title>Halomonas saccharevitans sp. nov., Halomonas arcis sp. nov. and Halomonas subterranea sp. nov., halophilic bacteria isolated from hypersaline environments of China.</title>
        <authorList>
            <person name="Xu X.W."/>
            <person name="Wu Y.H."/>
            <person name="Zhou Z."/>
            <person name="Wang C.S."/>
            <person name="Zhou Y.G."/>
            <person name="Zhang H.B."/>
            <person name="Wang Y."/>
            <person name="Wu M."/>
        </authorList>
    </citation>
    <scope>NUCLEOTIDE SEQUENCE [LARGE SCALE GENOMIC DNA]</scope>
    <source>
        <strain evidence="12 13">TBZ3</strain>
    </source>
</reference>
<name>A0A5R8MIN9_9GAMM</name>
<feature type="chain" id="PRO_5024437200" evidence="11">
    <location>
        <begin position="28"/>
        <end position="533"/>
    </location>
</feature>
<gene>
    <name evidence="12" type="ORF">FEI13_07235</name>
</gene>
<dbReference type="Pfam" id="PF02264">
    <property type="entry name" value="LamB"/>
    <property type="match status" value="1"/>
</dbReference>
<evidence type="ECO:0000256" key="2">
    <source>
        <dbReference type="ARBA" id="ARBA00007055"/>
    </source>
</evidence>
<dbReference type="RefSeq" id="WP_138180855.1">
    <property type="nucleotide sequence ID" value="NZ_VBUI01000009.1"/>
</dbReference>
<keyword evidence="8" id="KW-0472">Membrane</keyword>